<keyword evidence="2" id="KW-1185">Reference proteome</keyword>
<proteinExistence type="predicted"/>
<name>A0A091DWW9_FUKDA</name>
<gene>
    <name evidence="1" type="ORF">H920_11296</name>
</gene>
<dbReference type="AlphaFoldDB" id="A0A091DWW9"/>
<evidence type="ECO:0000313" key="2">
    <source>
        <dbReference type="Proteomes" id="UP000028990"/>
    </source>
</evidence>
<organism evidence="1 2">
    <name type="scientific">Fukomys damarensis</name>
    <name type="common">Damaraland mole rat</name>
    <name type="synonym">Cryptomys damarensis</name>
    <dbReference type="NCBI Taxonomy" id="885580"/>
    <lineage>
        <taxon>Eukaryota</taxon>
        <taxon>Metazoa</taxon>
        <taxon>Chordata</taxon>
        <taxon>Craniata</taxon>
        <taxon>Vertebrata</taxon>
        <taxon>Euteleostomi</taxon>
        <taxon>Mammalia</taxon>
        <taxon>Eutheria</taxon>
        <taxon>Euarchontoglires</taxon>
        <taxon>Glires</taxon>
        <taxon>Rodentia</taxon>
        <taxon>Hystricomorpha</taxon>
        <taxon>Bathyergidae</taxon>
        <taxon>Fukomys</taxon>
    </lineage>
</organism>
<evidence type="ECO:0000313" key="1">
    <source>
        <dbReference type="EMBL" id="KFO27301.1"/>
    </source>
</evidence>
<reference evidence="1 2" key="1">
    <citation type="submission" date="2013-11" db="EMBL/GenBank/DDBJ databases">
        <title>The Damaraland mole rat (Fukomys damarensis) genome and evolution of African mole rats.</title>
        <authorList>
            <person name="Gladyshev V.N."/>
            <person name="Fang X."/>
        </authorList>
    </citation>
    <scope>NUCLEOTIDE SEQUENCE [LARGE SCALE GENOMIC DNA]</scope>
    <source>
        <tissue evidence="1">Liver</tissue>
    </source>
</reference>
<sequence length="201" mass="21620">MARLMQPSGFLVSYVTSAKDTLVVFHACMTPCVSAPQNIKVRISEEPLPAAQHPSIPYNPGPEAVNSFLQPAAHRATPLLQGPTGLLPSEARLSAALLKVPGAQFQARVPLSVKRPLSCCLRSTYSQTLSSQPAACAPPSATPCWSSGLQAAWLGFEHQSKHLISRGFLDPEHTLYLLLLTGAPCHLLCFEMKTDPTFTGF</sequence>
<accession>A0A091DWW9</accession>
<dbReference type="EMBL" id="KN122940">
    <property type="protein sequence ID" value="KFO27301.1"/>
    <property type="molecule type" value="Genomic_DNA"/>
</dbReference>
<protein>
    <submittedName>
        <fullName evidence="1">Uncharacterized protein</fullName>
    </submittedName>
</protein>
<dbReference type="Proteomes" id="UP000028990">
    <property type="component" value="Unassembled WGS sequence"/>
</dbReference>